<evidence type="ECO:0000256" key="5">
    <source>
        <dbReference type="ARBA" id="ARBA00023242"/>
    </source>
</evidence>
<gene>
    <name evidence="7" type="ORF">QQF64_004520</name>
</gene>
<keyword evidence="5" id="KW-0539">Nucleus</keyword>
<feature type="compositionally biased region" description="Low complexity" evidence="6">
    <location>
        <begin position="146"/>
        <end position="162"/>
    </location>
</feature>
<protein>
    <submittedName>
        <fullName evidence="7">Uncharacterized protein</fullName>
    </submittedName>
</protein>
<evidence type="ECO:0000256" key="6">
    <source>
        <dbReference type="SAM" id="MobiDB-lite"/>
    </source>
</evidence>
<name>A0ABR3MGQ8_9TELE</name>
<evidence type="ECO:0000256" key="1">
    <source>
        <dbReference type="ARBA" id="ARBA00004123"/>
    </source>
</evidence>
<evidence type="ECO:0000313" key="8">
    <source>
        <dbReference type="Proteomes" id="UP001558613"/>
    </source>
</evidence>
<feature type="compositionally biased region" description="Polar residues" evidence="6">
    <location>
        <begin position="47"/>
        <end position="63"/>
    </location>
</feature>
<feature type="region of interest" description="Disordered" evidence="6">
    <location>
        <begin position="44"/>
        <end position="100"/>
    </location>
</feature>
<dbReference type="Gene3D" id="1.10.10.1070">
    <property type="entry name" value="Zinc finger, BED domain-containing"/>
    <property type="match status" value="1"/>
</dbReference>
<dbReference type="InterPro" id="IPR052035">
    <property type="entry name" value="ZnF_BED_domain_contain"/>
</dbReference>
<reference evidence="7 8" key="1">
    <citation type="submission" date="2023-09" db="EMBL/GenBank/DDBJ databases">
        <authorList>
            <person name="Wang M."/>
        </authorList>
    </citation>
    <scope>NUCLEOTIDE SEQUENCE [LARGE SCALE GENOMIC DNA]</scope>
    <source>
        <strain evidence="7">GT-2023</strain>
        <tissue evidence="7">Liver</tissue>
    </source>
</reference>
<dbReference type="Proteomes" id="UP001558613">
    <property type="component" value="Unassembled WGS sequence"/>
</dbReference>
<evidence type="ECO:0000313" key="7">
    <source>
        <dbReference type="EMBL" id="KAL1264165.1"/>
    </source>
</evidence>
<accession>A0ABR3MGQ8</accession>
<sequence>MPNTMKVPHCHLTNGDHPCLTENETPMAAPDLNSRATAGMEHRNDNTHLNATGKNPVTIQGPTRTDGRDRGTSKACQIKARGKPVEASKADSRPARTVPATRCTSQWNLKNPHKPQIPRQVHFMKNLAHFTPTSPTHHGYNPPGNTITFPSTTPTTNTPSSTALLGQPPSSREKLSLTCTRWTWEAFAHMQADVKHMLCQFKKITVTQAESSRYNQCSKRFLGTLLGLLRLKEEGDVLVTMIVKDLQPFSTVEDEGFQKLVKKLDPTYVLPSRKTVKLMVRQKYQEEKQKAMEHVKNIPFVCLTADMWTSLTMESYLRVTCHYTDSNTELGSVVLGVSKFPKSHTADNIKEALSDLIITNWFSCCHGDRQCGQHGVRNSETFSLALLIL</sequence>
<keyword evidence="4" id="KW-0862">Zinc</keyword>
<feature type="compositionally biased region" description="Basic and acidic residues" evidence="6">
    <location>
        <begin position="83"/>
        <end position="94"/>
    </location>
</feature>
<keyword evidence="2" id="KW-0479">Metal-binding</keyword>
<comment type="subcellular location">
    <subcellularLocation>
        <location evidence="1">Nucleus</location>
    </subcellularLocation>
</comment>
<keyword evidence="3" id="KW-0863">Zinc-finger</keyword>
<dbReference type="InterPro" id="IPR012337">
    <property type="entry name" value="RNaseH-like_sf"/>
</dbReference>
<evidence type="ECO:0000256" key="4">
    <source>
        <dbReference type="ARBA" id="ARBA00022833"/>
    </source>
</evidence>
<dbReference type="SUPFAM" id="SSF140996">
    <property type="entry name" value="Hermes dimerisation domain"/>
    <property type="match status" value="1"/>
</dbReference>
<dbReference type="SUPFAM" id="SSF53098">
    <property type="entry name" value="Ribonuclease H-like"/>
    <property type="match status" value="1"/>
</dbReference>
<evidence type="ECO:0000256" key="3">
    <source>
        <dbReference type="ARBA" id="ARBA00022771"/>
    </source>
</evidence>
<evidence type="ECO:0000256" key="2">
    <source>
        <dbReference type="ARBA" id="ARBA00022723"/>
    </source>
</evidence>
<feature type="region of interest" description="Disordered" evidence="6">
    <location>
        <begin position="136"/>
        <end position="170"/>
    </location>
</feature>
<dbReference type="PANTHER" id="PTHR46481:SF10">
    <property type="entry name" value="ZINC FINGER BED DOMAIN-CONTAINING PROTEIN 39"/>
    <property type="match status" value="1"/>
</dbReference>
<organism evidence="7 8">
    <name type="scientific">Cirrhinus molitorella</name>
    <name type="common">mud carp</name>
    <dbReference type="NCBI Taxonomy" id="172907"/>
    <lineage>
        <taxon>Eukaryota</taxon>
        <taxon>Metazoa</taxon>
        <taxon>Chordata</taxon>
        <taxon>Craniata</taxon>
        <taxon>Vertebrata</taxon>
        <taxon>Euteleostomi</taxon>
        <taxon>Actinopterygii</taxon>
        <taxon>Neopterygii</taxon>
        <taxon>Teleostei</taxon>
        <taxon>Ostariophysi</taxon>
        <taxon>Cypriniformes</taxon>
        <taxon>Cyprinidae</taxon>
        <taxon>Labeoninae</taxon>
        <taxon>Labeonini</taxon>
        <taxon>Cirrhinus</taxon>
    </lineage>
</organism>
<proteinExistence type="predicted"/>
<comment type="caution">
    <text evidence="7">The sequence shown here is derived from an EMBL/GenBank/DDBJ whole genome shotgun (WGS) entry which is preliminary data.</text>
</comment>
<dbReference type="PANTHER" id="PTHR46481">
    <property type="entry name" value="ZINC FINGER BED DOMAIN-CONTAINING PROTEIN 4"/>
    <property type="match status" value="1"/>
</dbReference>
<dbReference type="EMBL" id="JAYMGO010000012">
    <property type="protein sequence ID" value="KAL1264165.1"/>
    <property type="molecule type" value="Genomic_DNA"/>
</dbReference>
<keyword evidence="8" id="KW-1185">Reference proteome</keyword>